<dbReference type="VEuPathDB" id="VectorBase:PPAI007554"/>
<evidence type="ECO:0000256" key="1">
    <source>
        <dbReference type="SAM" id="MobiDB-lite"/>
    </source>
</evidence>
<feature type="region of interest" description="Disordered" evidence="1">
    <location>
        <begin position="1"/>
        <end position="85"/>
    </location>
</feature>
<reference evidence="2" key="1">
    <citation type="submission" date="2022-08" db="UniProtKB">
        <authorList>
            <consortium name="EnsemblMetazoa"/>
        </authorList>
    </citation>
    <scope>IDENTIFICATION</scope>
    <source>
        <strain evidence="2">Israel</strain>
    </source>
</reference>
<sequence length="160" mass="17875">MNPRQRRNQGTRPQNQKPRLGQGQNVDQQGDFINRNPLIQNPQRRQTPLDQQLTPNLNQQNKQQKTTNSRKNSTGSQKQLIPSSSGQSYASIISGGSLNVNAQPHEGQNVIQLLILMQSNMNSLQSSLTEAPSKGYEVSFELLTSKLLRIVNVQAYVVLV</sequence>
<accession>A0A1B0DHC0</accession>
<organism evidence="2 3">
    <name type="scientific">Phlebotomus papatasi</name>
    <name type="common">Sandfly</name>
    <dbReference type="NCBI Taxonomy" id="29031"/>
    <lineage>
        <taxon>Eukaryota</taxon>
        <taxon>Metazoa</taxon>
        <taxon>Ecdysozoa</taxon>
        <taxon>Arthropoda</taxon>
        <taxon>Hexapoda</taxon>
        <taxon>Insecta</taxon>
        <taxon>Pterygota</taxon>
        <taxon>Neoptera</taxon>
        <taxon>Endopterygota</taxon>
        <taxon>Diptera</taxon>
        <taxon>Nematocera</taxon>
        <taxon>Psychodoidea</taxon>
        <taxon>Psychodidae</taxon>
        <taxon>Phlebotomus</taxon>
        <taxon>Phlebotomus</taxon>
    </lineage>
</organism>
<feature type="compositionally biased region" description="Polar residues" evidence="1">
    <location>
        <begin position="69"/>
        <end position="80"/>
    </location>
</feature>
<dbReference type="EMBL" id="AJVK01060911">
    <property type="status" value="NOT_ANNOTATED_CDS"/>
    <property type="molecule type" value="Genomic_DNA"/>
</dbReference>
<feature type="compositionally biased region" description="Polar residues" evidence="1">
    <location>
        <begin position="37"/>
        <end position="50"/>
    </location>
</feature>
<evidence type="ECO:0000313" key="2">
    <source>
        <dbReference type="EnsemblMetazoa" id="PPAI007554-PA"/>
    </source>
</evidence>
<dbReference type="EnsemblMetazoa" id="PPAI007554-RA">
    <property type="protein sequence ID" value="PPAI007554-PA"/>
    <property type="gene ID" value="PPAI007554"/>
</dbReference>
<evidence type="ECO:0000313" key="3">
    <source>
        <dbReference type="Proteomes" id="UP000092462"/>
    </source>
</evidence>
<keyword evidence="3" id="KW-1185">Reference proteome</keyword>
<feature type="compositionally biased region" description="Low complexity" evidence="1">
    <location>
        <begin position="51"/>
        <end position="67"/>
    </location>
</feature>
<proteinExistence type="predicted"/>
<name>A0A1B0DHC0_PHLPP</name>
<feature type="compositionally biased region" description="Polar residues" evidence="1">
    <location>
        <begin position="10"/>
        <end position="28"/>
    </location>
</feature>
<dbReference type="AlphaFoldDB" id="A0A1B0DHC0"/>
<dbReference type="Proteomes" id="UP000092462">
    <property type="component" value="Unassembled WGS sequence"/>
</dbReference>
<protein>
    <submittedName>
        <fullName evidence="2">Uncharacterized protein</fullName>
    </submittedName>
</protein>